<dbReference type="Proteomes" id="UP000005666">
    <property type="component" value="Chromosome 1"/>
</dbReference>
<dbReference type="OrthoDB" id="3981267at2759"/>
<dbReference type="RefSeq" id="XP_003684045.1">
    <property type="nucleotide sequence ID" value="XM_003683997.1"/>
</dbReference>
<proteinExistence type="predicted"/>
<dbReference type="HOGENOM" id="CLU_1062367_0_0_1"/>
<name>G8BNY3_TETPH</name>
<dbReference type="GeneID" id="11532287"/>
<gene>
    <name evidence="1" type="primary">TPHA0A05370</name>
    <name evidence="1" type="ordered locus">TPHA_0A05370</name>
</gene>
<evidence type="ECO:0000313" key="2">
    <source>
        <dbReference type="Proteomes" id="UP000005666"/>
    </source>
</evidence>
<reference evidence="1 2" key="1">
    <citation type="journal article" date="2011" name="Proc. Natl. Acad. Sci. U.S.A.">
        <title>Evolutionary erosion of yeast sex chromosomes by mating-type switching accidents.</title>
        <authorList>
            <person name="Gordon J.L."/>
            <person name="Armisen D."/>
            <person name="Proux-Wera E."/>
            <person name="Oheigeartaigh S.S."/>
            <person name="Byrne K.P."/>
            <person name="Wolfe K.H."/>
        </authorList>
    </citation>
    <scope>NUCLEOTIDE SEQUENCE [LARGE SCALE GENOMIC DNA]</scope>
    <source>
        <strain evidence="2">ATCC 24235 / CBS 4417 / NBRC 1672 / NRRL Y-8282 / UCD 70-5</strain>
    </source>
</reference>
<accession>G8BNY3</accession>
<evidence type="ECO:0000313" key="1">
    <source>
        <dbReference type="EMBL" id="CCE61611.1"/>
    </source>
</evidence>
<protein>
    <submittedName>
        <fullName evidence="1">Uncharacterized protein</fullName>
    </submittedName>
</protein>
<dbReference type="AlphaFoldDB" id="G8BNY3"/>
<organism evidence="1 2">
    <name type="scientific">Tetrapisispora phaffii (strain ATCC 24235 / CBS 4417 / NBRC 1672 / NRRL Y-8282 / UCD 70-5)</name>
    <name type="common">Yeast</name>
    <name type="synonym">Fabospora phaffii</name>
    <dbReference type="NCBI Taxonomy" id="1071381"/>
    <lineage>
        <taxon>Eukaryota</taxon>
        <taxon>Fungi</taxon>
        <taxon>Dikarya</taxon>
        <taxon>Ascomycota</taxon>
        <taxon>Saccharomycotina</taxon>
        <taxon>Saccharomycetes</taxon>
        <taxon>Saccharomycetales</taxon>
        <taxon>Saccharomycetaceae</taxon>
        <taxon>Tetrapisispora</taxon>
    </lineage>
</organism>
<sequence>MRGRRGNVSDPLPHDFDNRKDFSTGLENKWDLGFHEKNFQFKRVNFNSSPIREIEEDLGAHEQSDENHDGHYDGHQLFHNMLNLLTIKKTRAMNNGENVKVKYQTVPDPNATRYNLIGDTHLNILMDESNQFSNSGSGLPSFFNPRMASNMSHREKVNEWLDNIPCANLNKTDFYYFNKYSGMYNNVGLYSLNWEEEIFEKDYKSLNLMTNEDLILYQAKKIDTLIRKNYHREKESNFENITENSKDCINNSVALCTNISTS</sequence>
<dbReference type="EMBL" id="HE612856">
    <property type="protein sequence ID" value="CCE61611.1"/>
    <property type="molecule type" value="Genomic_DNA"/>
</dbReference>
<keyword evidence="2" id="KW-1185">Reference proteome</keyword>
<dbReference type="STRING" id="1071381.G8BNY3"/>
<dbReference type="eggNOG" id="ENOG502S6B4">
    <property type="taxonomic scope" value="Eukaryota"/>
</dbReference>
<dbReference type="KEGG" id="tpf:TPHA_0A05370"/>